<protein>
    <recommendedName>
        <fullName evidence="2">Radical S-adenosyl methionine domain-containing protein 1, mitochondrial</fullName>
    </recommendedName>
    <alternativeName>
        <fullName evidence="3">Putative heme chaperone</fullName>
    </alternativeName>
</protein>
<dbReference type="GO" id="GO:0051539">
    <property type="term" value="F:4 iron, 4 sulfur cluster binding"/>
    <property type="evidence" value="ECO:0007669"/>
    <property type="project" value="InterPro"/>
</dbReference>
<sequence>MHLQLARQLGIRSQACRGCRTFMMHQVTSVASPAGLESATRGRGSHLSCPSDLSAKHRMPFHISAWSQGGASEASVADRRTSNSSASTSGMQHGEAASAYIHLPFCKRKCFYCDFPVIATGSRLGTPEIRDTMQEYVSLLIEEINASAPVGELPLRTLYLGGGTPSLIPPQQLDRLIRAVDKRFGIAAGAEISMEADPGTFDAESLRQYMSLGLSRFSIGVQAFQEDLLEVCGRSHTLYDVYKAIEDVHAANPASWSLDLISGLPHLIEDVWRESLLKAIDAEPPHISVYDLQVEDGTPFAKRYTAGDRPLPGAEEAAAMYRAASQMLTGAGLEHYEISNFALPGHRCHHNEVYWRGDASYYAFGLGAASYLQDRRFSRPRGMGAYKQWVQDFATSGAGLPGSANDTQDEKDRLLDVVMMRLRTADGLCLKEVESSYGGSAARSIVSALEPHRQAGLVQTCSNSSSGVRLGTEDSSGDGLGDRATEYGHAGPAGRSKHVSMQHRSEMTQDGAPSAEESLAGSQVRLSDPEGFLVSNDIISDVFVALE</sequence>
<comment type="similarity">
    <text evidence="1">Belongs to the anaerobic coproporphyrinogen-III oxidase family. HemW subfamily.</text>
</comment>
<dbReference type="InterPro" id="IPR004559">
    <property type="entry name" value="HemW-like"/>
</dbReference>
<evidence type="ECO:0000256" key="1">
    <source>
        <dbReference type="ARBA" id="ARBA00006100"/>
    </source>
</evidence>
<evidence type="ECO:0000313" key="7">
    <source>
        <dbReference type="EMBL" id="CAK0786299.1"/>
    </source>
</evidence>
<evidence type="ECO:0000256" key="3">
    <source>
        <dbReference type="ARBA" id="ARBA00033094"/>
    </source>
</evidence>
<dbReference type="AlphaFoldDB" id="A0AAV1IG29"/>
<feature type="region of interest" description="Disordered" evidence="5">
    <location>
        <begin position="462"/>
        <end position="523"/>
    </location>
</feature>
<dbReference type="GO" id="GO:0005737">
    <property type="term" value="C:cytoplasm"/>
    <property type="evidence" value="ECO:0007669"/>
    <property type="project" value="InterPro"/>
</dbReference>
<proteinExistence type="inferred from homology"/>
<organism evidence="7 8">
    <name type="scientific">Coccomyxa viridis</name>
    <dbReference type="NCBI Taxonomy" id="1274662"/>
    <lineage>
        <taxon>Eukaryota</taxon>
        <taxon>Viridiplantae</taxon>
        <taxon>Chlorophyta</taxon>
        <taxon>core chlorophytes</taxon>
        <taxon>Trebouxiophyceae</taxon>
        <taxon>Trebouxiophyceae incertae sedis</taxon>
        <taxon>Coccomyxaceae</taxon>
        <taxon>Coccomyxa</taxon>
    </lineage>
</organism>
<dbReference type="InterPro" id="IPR034505">
    <property type="entry name" value="Coproporphyrinogen-III_oxidase"/>
</dbReference>
<evidence type="ECO:0000313" key="8">
    <source>
        <dbReference type="Proteomes" id="UP001314263"/>
    </source>
</evidence>
<dbReference type="SUPFAM" id="SSF102114">
    <property type="entry name" value="Radical SAM enzymes"/>
    <property type="match status" value="1"/>
</dbReference>
<evidence type="ECO:0000256" key="4">
    <source>
        <dbReference type="ARBA" id="ARBA00045130"/>
    </source>
</evidence>
<dbReference type="SFLD" id="SFLDS00029">
    <property type="entry name" value="Radical_SAM"/>
    <property type="match status" value="1"/>
</dbReference>
<dbReference type="PANTHER" id="PTHR13932">
    <property type="entry name" value="COPROPORPHYRINIGEN III OXIDASE"/>
    <property type="match status" value="1"/>
</dbReference>
<dbReference type="InterPro" id="IPR058240">
    <property type="entry name" value="rSAM_sf"/>
</dbReference>
<dbReference type="GO" id="GO:0004109">
    <property type="term" value="F:coproporphyrinogen oxidase activity"/>
    <property type="evidence" value="ECO:0007669"/>
    <property type="project" value="InterPro"/>
</dbReference>
<dbReference type="SMART" id="SM00729">
    <property type="entry name" value="Elp3"/>
    <property type="match status" value="1"/>
</dbReference>
<dbReference type="InterPro" id="IPR007197">
    <property type="entry name" value="rSAM"/>
</dbReference>
<dbReference type="EMBL" id="CAUYUE010000014">
    <property type="protein sequence ID" value="CAK0786299.1"/>
    <property type="molecule type" value="Genomic_DNA"/>
</dbReference>
<evidence type="ECO:0000259" key="6">
    <source>
        <dbReference type="PROSITE" id="PS51918"/>
    </source>
</evidence>
<dbReference type="Pfam" id="PF04055">
    <property type="entry name" value="Radical_SAM"/>
    <property type="match status" value="1"/>
</dbReference>
<feature type="region of interest" description="Disordered" evidence="5">
    <location>
        <begin position="72"/>
        <end position="91"/>
    </location>
</feature>
<dbReference type="Proteomes" id="UP001314263">
    <property type="component" value="Unassembled WGS sequence"/>
</dbReference>
<name>A0AAV1IG29_9CHLO</name>
<dbReference type="PROSITE" id="PS51918">
    <property type="entry name" value="RADICAL_SAM"/>
    <property type="match status" value="1"/>
</dbReference>
<comment type="caution">
    <text evidence="7">The sequence shown here is derived from an EMBL/GenBank/DDBJ whole genome shotgun (WGS) entry which is preliminary data.</text>
</comment>
<dbReference type="GO" id="GO:0006779">
    <property type="term" value="P:porphyrin-containing compound biosynthetic process"/>
    <property type="evidence" value="ECO:0007669"/>
    <property type="project" value="InterPro"/>
</dbReference>
<dbReference type="InterPro" id="IPR023404">
    <property type="entry name" value="rSAM_horseshoe"/>
</dbReference>
<dbReference type="Gene3D" id="3.80.30.20">
    <property type="entry name" value="tm_1862 like domain"/>
    <property type="match status" value="1"/>
</dbReference>
<accession>A0AAV1IG29</accession>
<feature type="compositionally biased region" description="Polar residues" evidence="5">
    <location>
        <begin position="82"/>
        <end position="91"/>
    </location>
</feature>
<dbReference type="NCBIfam" id="TIGR00539">
    <property type="entry name" value="hemN_rel"/>
    <property type="match status" value="1"/>
</dbReference>
<dbReference type="Pfam" id="PF06969">
    <property type="entry name" value="HemN_C"/>
    <property type="match status" value="1"/>
</dbReference>
<comment type="function">
    <text evidence="4">May be a heme chaperone, appears to bind heme. Homologous bacterial proteins do not have oxygen-independent coproporphyrinogen-III oxidase activity. Binds 1 [4Fe-4S] cluster. The cluster is coordinated with 3 cysteines and an exchangeable S-adenosyl-L-methionine.</text>
</comment>
<dbReference type="CDD" id="cd01335">
    <property type="entry name" value="Radical_SAM"/>
    <property type="match status" value="1"/>
</dbReference>
<evidence type="ECO:0000256" key="5">
    <source>
        <dbReference type="SAM" id="MobiDB-lite"/>
    </source>
</evidence>
<dbReference type="SFLD" id="SFLDF00562">
    <property type="entry name" value="HemN-like__clustered_with_heat"/>
    <property type="match status" value="1"/>
</dbReference>
<dbReference type="InterPro" id="IPR010723">
    <property type="entry name" value="HemN_C"/>
</dbReference>
<evidence type="ECO:0000256" key="2">
    <source>
        <dbReference type="ARBA" id="ARBA00014678"/>
    </source>
</evidence>
<dbReference type="SFLD" id="SFLDG01065">
    <property type="entry name" value="anaerobic_coproporphyrinogen-I"/>
    <property type="match status" value="1"/>
</dbReference>
<dbReference type="InterPro" id="IPR006638">
    <property type="entry name" value="Elp3/MiaA/NifB-like_rSAM"/>
</dbReference>
<reference evidence="7 8" key="1">
    <citation type="submission" date="2023-10" db="EMBL/GenBank/DDBJ databases">
        <authorList>
            <person name="Maclean D."/>
            <person name="Macfadyen A."/>
        </authorList>
    </citation>
    <scope>NUCLEOTIDE SEQUENCE [LARGE SCALE GENOMIC DNA]</scope>
</reference>
<gene>
    <name evidence="7" type="ORF">CVIRNUC_009512</name>
</gene>
<feature type="domain" description="Radical SAM core" evidence="6">
    <location>
        <begin position="91"/>
        <end position="331"/>
    </location>
</feature>
<dbReference type="PANTHER" id="PTHR13932:SF5">
    <property type="entry name" value="RADICAL S-ADENOSYL METHIONINE DOMAIN-CONTAINING PROTEIN 1, MITOCHONDRIAL"/>
    <property type="match status" value="1"/>
</dbReference>
<keyword evidence="8" id="KW-1185">Reference proteome</keyword>